<protein>
    <submittedName>
        <fullName evidence="2">Uncharacterized protein</fullName>
    </submittedName>
</protein>
<feature type="non-terminal residue" evidence="2">
    <location>
        <position position="127"/>
    </location>
</feature>
<proteinExistence type="predicted"/>
<accession>A0ABU6XW12</accession>
<gene>
    <name evidence="2" type="ORF">PIB30_099762</name>
</gene>
<keyword evidence="3" id="KW-1185">Reference proteome</keyword>
<name>A0ABU6XW12_9FABA</name>
<organism evidence="2 3">
    <name type="scientific">Stylosanthes scabra</name>
    <dbReference type="NCBI Taxonomy" id="79078"/>
    <lineage>
        <taxon>Eukaryota</taxon>
        <taxon>Viridiplantae</taxon>
        <taxon>Streptophyta</taxon>
        <taxon>Embryophyta</taxon>
        <taxon>Tracheophyta</taxon>
        <taxon>Spermatophyta</taxon>
        <taxon>Magnoliopsida</taxon>
        <taxon>eudicotyledons</taxon>
        <taxon>Gunneridae</taxon>
        <taxon>Pentapetalae</taxon>
        <taxon>rosids</taxon>
        <taxon>fabids</taxon>
        <taxon>Fabales</taxon>
        <taxon>Fabaceae</taxon>
        <taxon>Papilionoideae</taxon>
        <taxon>50 kb inversion clade</taxon>
        <taxon>dalbergioids sensu lato</taxon>
        <taxon>Dalbergieae</taxon>
        <taxon>Pterocarpus clade</taxon>
        <taxon>Stylosanthes</taxon>
    </lineage>
</organism>
<dbReference type="EMBL" id="JASCZI010214158">
    <property type="protein sequence ID" value="MED6201907.1"/>
    <property type="molecule type" value="Genomic_DNA"/>
</dbReference>
<feature type="compositionally biased region" description="Low complexity" evidence="1">
    <location>
        <begin position="89"/>
        <end position="109"/>
    </location>
</feature>
<reference evidence="2 3" key="1">
    <citation type="journal article" date="2023" name="Plants (Basel)">
        <title>Bridging the Gap: Combining Genomics and Transcriptomics Approaches to Understand Stylosanthes scabra, an Orphan Legume from the Brazilian Caatinga.</title>
        <authorList>
            <person name="Ferreira-Neto J.R.C."/>
            <person name="da Silva M.D."/>
            <person name="Binneck E."/>
            <person name="de Melo N.F."/>
            <person name="da Silva R.H."/>
            <person name="de Melo A.L.T.M."/>
            <person name="Pandolfi V."/>
            <person name="Bustamante F.O."/>
            <person name="Brasileiro-Vidal A.C."/>
            <person name="Benko-Iseppon A.M."/>
        </authorList>
    </citation>
    <scope>NUCLEOTIDE SEQUENCE [LARGE SCALE GENOMIC DNA]</scope>
    <source>
        <tissue evidence="2">Leaves</tissue>
    </source>
</reference>
<evidence type="ECO:0000313" key="2">
    <source>
        <dbReference type="EMBL" id="MED6201907.1"/>
    </source>
</evidence>
<sequence>MYFHENHGGEREEWNRDAWQWRVEALRKTVSNGRSHRTISITEASRGWCSHLLPEKDRRRAAEQQSPGEAVVSPQKERHCDEASDSGNRRLMSSLLRQQRSQSLSASSSRLRHSRRRCGCTDMELHR</sequence>
<dbReference type="Proteomes" id="UP001341840">
    <property type="component" value="Unassembled WGS sequence"/>
</dbReference>
<evidence type="ECO:0000256" key="1">
    <source>
        <dbReference type="SAM" id="MobiDB-lite"/>
    </source>
</evidence>
<feature type="region of interest" description="Disordered" evidence="1">
    <location>
        <begin position="56"/>
        <end position="116"/>
    </location>
</feature>
<evidence type="ECO:0000313" key="3">
    <source>
        <dbReference type="Proteomes" id="UP001341840"/>
    </source>
</evidence>
<comment type="caution">
    <text evidence="2">The sequence shown here is derived from an EMBL/GenBank/DDBJ whole genome shotgun (WGS) entry which is preliminary data.</text>
</comment>